<dbReference type="NCBIfam" id="TIGR02532">
    <property type="entry name" value="IV_pilin_GFxxxE"/>
    <property type="match status" value="1"/>
</dbReference>
<organism evidence="3 4">
    <name type="scientific">Heliomicrobium gestii</name>
    <name type="common">Heliobacterium gestii</name>
    <dbReference type="NCBI Taxonomy" id="2699"/>
    <lineage>
        <taxon>Bacteria</taxon>
        <taxon>Bacillati</taxon>
        <taxon>Bacillota</taxon>
        <taxon>Clostridia</taxon>
        <taxon>Eubacteriales</taxon>
        <taxon>Heliobacteriaceae</taxon>
        <taxon>Heliomicrobium</taxon>
    </lineage>
</organism>
<reference evidence="3 4" key="1">
    <citation type="submission" date="2020-01" db="EMBL/GenBank/DDBJ databases">
        <title>Whole genome sequence of Heliobacterium gestii DSM 11169.</title>
        <authorList>
            <person name="Kyndt J.A."/>
            <person name="Meyer T.E."/>
        </authorList>
    </citation>
    <scope>NUCLEOTIDE SEQUENCE [LARGE SCALE GENOMIC DNA]</scope>
    <source>
        <strain evidence="3 4">DSM 11169</strain>
    </source>
</reference>
<comment type="caution">
    <text evidence="3">The sequence shown here is derived from an EMBL/GenBank/DDBJ whole genome shotgun (WGS) entry which is preliminary data.</text>
</comment>
<dbReference type="Gene3D" id="3.30.700.10">
    <property type="entry name" value="Glycoprotein, Type 4 Pilin"/>
    <property type="match status" value="1"/>
</dbReference>
<keyword evidence="4" id="KW-1185">Reference proteome</keyword>
<evidence type="ECO:0000256" key="1">
    <source>
        <dbReference type="ARBA" id="ARBA00022481"/>
    </source>
</evidence>
<dbReference type="Pfam" id="PF07963">
    <property type="entry name" value="N_methyl"/>
    <property type="match status" value="1"/>
</dbReference>
<accession>A0A845LF99</accession>
<keyword evidence="1" id="KW-0488">Methylation</keyword>
<dbReference type="OrthoDB" id="2082254at2"/>
<evidence type="ECO:0000313" key="3">
    <source>
        <dbReference type="EMBL" id="MZP43289.1"/>
    </source>
</evidence>
<dbReference type="PROSITE" id="PS00409">
    <property type="entry name" value="PROKAR_NTER_METHYL"/>
    <property type="match status" value="1"/>
</dbReference>
<dbReference type="SUPFAM" id="SSF54523">
    <property type="entry name" value="Pili subunits"/>
    <property type="match status" value="1"/>
</dbReference>
<sequence>MAPRRIQKRQGGFTLLEVMMVLALIGLMTLLFVPRLSAAPEKAKISSALNDVRAVEMAVRHYFIDQGKLPAAVDLQYANLLDKDFASLSPGGSNIWKDPWGTPYLYEPKNLWTAPSTARMVSYGPDRLPGGDDLSATFAIVEGKVTVTLSGF</sequence>
<dbReference type="EMBL" id="WXEX01000007">
    <property type="protein sequence ID" value="MZP43289.1"/>
    <property type="molecule type" value="Genomic_DNA"/>
</dbReference>
<proteinExistence type="predicted"/>
<dbReference type="PANTHER" id="PTHR30093">
    <property type="entry name" value="GENERAL SECRETION PATHWAY PROTEIN G"/>
    <property type="match status" value="1"/>
</dbReference>
<evidence type="ECO:0000259" key="2">
    <source>
        <dbReference type="Pfam" id="PF08334"/>
    </source>
</evidence>
<dbReference type="RefSeq" id="WP_161261979.1">
    <property type="nucleotide sequence ID" value="NZ_JAFBDC010000013.1"/>
</dbReference>
<dbReference type="Proteomes" id="UP000471031">
    <property type="component" value="Unassembled WGS sequence"/>
</dbReference>
<dbReference type="GO" id="GO:0015628">
    <property type="term" value="P:protein secretion by the type II secretion system"/>
    <property type="evidence" value="ECO:0007669"/>
    <property type="project" value="InterPro"/>
</dbReference>
<dbReference type="PRINTS" id="PR00813">
    <property type="entry name" value="BCTERIALGSPG"/>
</dbReference>
<dbReference type="InterPro" id="IPR013545">
    <property type="entry name" value="T2SS_protein-GspG_C"/>
</dbReference>
<gene>
    <name evidence="3" type="ORF">GTO89_09585</name>
</gene>
<dbReference type="InterPro" id="IPR000983">
    <property type="entry name" value="Bac_GSPG_pilin"/>
</dbReference>
<protein>
    <submittedName>
        <fullName evidence="3">Prepilin-type N-terminal cleavage/methylation domain-containing protein</fullName>
    </submittedName>
</protein>
<dbReference type="GO" id="GO:0015627">
    <property type="term" value="C:type II protein secretion system complex"/>
    <property type="evidence" value="ECO:0007669"/>
    <property type="project" value="InterPro"/>
</dbReference>
<dbReference type="Pfam" id="PF08334">
    <property type="entry name" value="T2SSG"/>
    <property type="match status" value="1"/>
</dbReference>
<feature type="domain" description="Type II secretion system protein GspG C-terminal" evidence="2">
    <location>
        <begin position="38"/>
        <end position="136"/>
    </location>
</feature>
<dbReference type="InterPro" id="IPR045584">
    <property type="entry name" value="Pilin-like"/>
</dbReference>
<dbReference type="InterPro" id="IPR012902">
    <property type="entry name" value="N_methyl_site"/>
</dbReference>
<dbReference type="AlphaFoldDB" id="A0A845LF99"/>
<evidence type="ECO:0000313" key="4">
    <source>
        <dbReference type="Proteomes" id="UP000471031"/>
    </source>
</evidence>
<name>A0A845LF99_HELGE</name>